<organism evidence="22 23">
    <name type="scientific">Citrus clementina</name>
    <name type="common">Clementine</name>
    <name type="synonym">Citrus deliciosa x Citrus sinensis</name>
    <dbReference type="NCBI Taxonomy" id="85681"/>
    <lineage>
        <taxon>Eukaryota</taxon>
        <taxon>Viridiplantae</taxon>
        <taxon>Streptophyta</taxon>
        <taxon>Embryophyta</taxon>
        <taxon>Tracheophyta</taxon>
        <taxon>Spermatophyta</taxon>
        <taxon>Magnoliopsida</taxon>
        <taxon>eudicotyledons</taxon>
        <taxon>Gunneridae</taxon>
        <taxon>Pentapetalae</taxon>
        <taxon>rosids</taxon>
        <taxon>malvids</taxon>
        <taxon>Sapindales</taxon>
        <taxon>Rutaceae</taxon>
        <taxon>Aurantioideae</taxon>
        <taxon>Citrus</taxon>
    </lineage>
</organism>
<keyword evidence="12 19" id="KW-0067">ATP-binding</keyword>
<evidence type="ECO:0000313" key="22">
    <source>
        <dbReference type="EMBL" id="ESR36787.1"/>
    </source>
</evidence>
<keyword evidence="16" id="KW-0325">Glycoprotein</keyword>
<dbReference type="Proteomes" id="UP000030687">
    <property type="component" value="Unassembled WGS sequence"/>
</dbReference>
<dbReference type="SUPFAM" id="SSF56112">
    <property type="entry name" value="Protein kinase-like (PK-like)"/>
    <property type="match status" value="1"/>
</dbReference>
<keyword evidence="15" id="KW-0675">Receptor</keyword>
<dbReference type="InterPro" id="IPR017441">
    <property type="entry name" value="Protein_kinase_ATP_BS"/>
</dbReference>
<proteinExistence type="predicted"/>
<protein>
    <recommendedName>
        <fullName evidence="2">non-specific serine/threonine protein kinase</fullName>
        <ecNumber evidence="2">2.7.11.1</ecNumber>
    </recommendedName>
</protein>
<dbReference type="EC" id="2.7.11.1" evidence="2"/>
<evidence type="ECO:0000256" key="20">
    <source>
        <dbReference type="SAM" id="Phobius"/>
    </source>
</evidence>
<dbReference type="Pfam" id="PF00560">
    <property type="entry name" value="LRR_1"/>
    <property type="match status" value="3"/>
</dbReference>
<dbReference type="InterPro" id="IPR032675">
    <property type="entry name" value="LRR_dom_sf"/>
</dbReference>
<evidence type="ECO:0000256" key="1">
    <source>
        <dbReference type="ARBA" id="ARBA00004479"/>
    </source>
</evidence>
<dbReference type="FunFam" id="1.10.510.10:FF:000445">
    <property type="entry name" value="MDIS1-interacting receptor like kinase 2"/>
    <property type="match status" value="1"/>
</dbReference>
<dbReference type="KEGG" id="cic:CICLE_v10028097mg"/>
<dbReference type="PANTHER" id="PTHR48005:SF16">
    <property type="entry name" value="MDIS1-INTERACTING RECEPTOR LIKE KINASE 2-LIKE ISOFORM X1"/>
    <property type="match status" value="1"/>
</dbReference>
<keyword evidence="9" id="KW-0677">Repeat</keyword>
<keyword evidence="3" id="KW-0723">Serine/threonine-protein kinase</keyword>
<evidence type="ECO:0000256" key="2">
    <source>
        <dbReference type="ARBA" id="ARBA00012513"/>
    </source>
</evidence>
<dbReference type="GO" id="GO:0005524">
    <property type="term" value="F:ATP binding"/>
    <property type="evidence" value="ECO:0007669"/>
    <property type="project" value="UniProtKB-UniRule"/>
</dbReference>
<dbReference type="GO" id="GO:0016020">
    <property type="term" value="C:membrane"/>
    <property type="evidence" value="ECO:0007669"/>
    <property type="project" value="UniProtKB-SubCell"/>
</dbReference>
<evidence type="ECO:0000256" key="14">
    <source>
        <dbReference type="ARBA" id="ARBA00023136"/>
    </source>
</evidence>
<dbReference type="PROSITE" id="PS00107">
    <property type="entry name" value="PROTEIN_KINASE_ATP"/>
    <property type="match status" value="1"/>
</dbReference>
<dbReference type="FunFam" id="3.30.200.20:FF:000309">
    <property type="entry name" value="Leucine-rich repeat receptor protein kinase MSP1"/>
    <property type="match status" value="1"/>
</dbReference>
<evidence type="ECO:0000259" key="21">
    <source>
        <dbReference type="PROSITE" id="PS50011"/>
    </source>
</evidence>
<name>V4S8M0_CITCL</name>
<comment type="catalytic activity">
    <reaction evidence="17">
        <text>L-threonyl-[protein] + ATP = O-phospho-L-threonyl-[protein] + ADP + H(+)</text>
        <dbReference type="Rhea" id="RHEA:46608"/>
        <dbReference type="Rhea" id="RHEA-COMP:11060"/>
        <dbReference type="Rhea" id="RHEA-COMP:11605"/>
        <dbReference type="ChEBI" id="CHEBI:15378"/>
        <dbReference type="ChEBI" id="CHEBI:30013"/>
        <dbReference type="ChEBI" id="CHEBI:30616"/>
        <dbReference type="ChEBI" id="CHEBI:61977"/>
        <dbReference type="ChEBI" id="CHEBI:456216"/>
        <dbReference type="EC" id="2.7.11.1"/>
    </reaction>
</comment>
<keyword evidence="14 20" id="KW-0472">Membrane</keyword>
<keyword evidence="7 20" id="KW-0812">Transmembrane</keyword>
<dbReference type="Gramene" id="ESR36787">
    <property type="protein sequence ID" value="ESR36787"/>
    <property type="gene ID" value="CICLE_v10028097mg"/>
</dbReference>
<dbReference type="Pfam" id="PF00069">
    <property type="entry name" value="Pkinase"/>
    <property type="match status" value="1"/>
</dbReference>
<keyword evidence="23" id="KW-1185">Reference proteome</keyword>
<dbReference type="Gene3D" id="3.30.200.20">
    <property type="entry name" value="Phosphorylase Kinase, domain 1"/>
    <property type="match status" value="1"/>
</dbReference>
<feature type="transmembrane region" description="Helical" evidence="20">
    <location>
        <begin position="216"/>
        <end position="239"/>
    </location>
</feature>
<dbReference type="InterPro" id="IPR003591">
    <property type="entry name" value="Leu-rich_rpt_typical-subtyp"/>
</dbReference>
<dbReference type="PROSITE" id="PS50011">
    <property type="entry name" value="PROTEIN_KINASE_DOM"/>
    <property type="match status" value="1"/>
</dbReference>
<dbReference type="AlphaFoldDB" id="V4S8M0"/>
<reference evidence="22 23" key="1">
    <citation type="submission" date="2013-10" db="EMBL/GenBank/DDBJ databases">
        <authorList>
            <consortium name="International Citrus Genome Consortium"/>
            <person name="Jenkins J."/>
            <person name="Schmutz J."/>
            <person name="Prochnik S."/>
            <person name="Rokhsar D."/>
            <person name="Gmitter F."/>
            <person name="Ollitrault P."/>
            <person name="Machado M."/>
            <person name="Talon M."/>
            <person name="Wincker P."/>
            <person name="Jaillon O."/>
            <person name="Morgante M."/>
        </authorList>
    </citation>
    <scope>NUCLEOTIDE SEQUENCE</scope>
    <source>
        <strain evidence="23">cv. Clemenules</strain>
    </source>
</reference>
<keyword evidence="8" id="KW-0732">Signal</keyword>
<accession>V4S8M0</accession>
<dbReference type="InterPro" id="IPR008266">
    <property type="entry name" value="Tyr_kinase_AS"/>
</dbReference>
<dbReference type="FunFam" id="3.80.10.10:FF:000383">
    <property type="entry name" value="Leucine-rich repeat receptor protein kinase EMS1"/>
    <property type="match status" value="2"/>
</dbReference>
<evidence type="ECO:0000256" key="8">
    <source>
        <dbReference type="ARBA" id="ARBA00022729"/>
    </source>
</evidence>
<gene>
    <name evidence="22" type="ORF">CICLE_v10028097mg</name>
</gene>
<evidence type="ECO:0000256" key="3">
    <source>
        <dbReference type="ARBA" id="ARBA00022527"/>
    </source>
</evidence>
<evidence type="ECO:0000313" key="23">
    <source>
        <dbReference type="Proteomes" id="UP000030687"/>
    </source>
</evidence>
<dbReference type="SUPFAM" id="SSF52058">
    <property type="entry name" value="L domain-like"/>
    <property type="match status" value="1"/>
</dbReference>
<evidence type="ECO:0000256" key="4">
    <source>
        <dbReference type="ARBA" id="ARBA00022553"/>
    </source>
</evidence>
<sequence length="571" mass="63134">MALSRNGLHGPIPSAIGDLNNLLILSLDSNKLSGMLHQELGKLKNLVALNVGGNKLMGPIPSTLFRLTNLTYLYLHSNHLNGSIPPEIGNMTGLLKVDMSMNNIEGTIPLELTRLSQLLYLSISSNMLSGQIPITIAGLISLKGLDLSNNKLSGPIPPEIGKCSELRNITLRNNNLNYFRDSPFKVYGNQGICYFSACSTLHTPTPSKSKSLVLRVLNIILPITACVIFLTLAFIVFLLNKKEIAKLMTGPTKSGDVFSIWNYDGRIAFEDIIKATEDFDIKYCIGTGGYGSVYKAQLPNGKVVALKKLHRAETEETTFFNSFQNEAHVLSKIAHRNIVKLYGFCLHKKCMFLIYKYMKRGSLFCFLRNDYEAVVLDWTMRVNIIKCVANALSYLHHDCMPSIVHRDISSNNILLNSKLEAFVADFGTARLLDSDSSNRTIVAGTYGYIAPELAYTMVVTEKCDAYSFGVVALEVLMGRHPGELLSSLSSPSSDQKIMLIDVLDPRLSPPVDRMVMQDIVLVTTVALACLHSKPKFRPTMQRSVLNSNQISFLSTASTPHLFGGADIIKWN</sequence>
<keyword evidence="10 19" id="KW-0547">Nucleotide-binding</keyword>
<dbReference type="Gene3D" id="3.80.10.10">
    <property type="entry name" value="Ribonuclease Inhibitor"/>
    <property type="match status" value="2"/>
</dbReference>
<dbReference type="PANTHER" id="PTHR48005">
    <property type="entry name" value="LEUCINE RICH REPEAT KINASE 2"/>
    <property type="match status" value="1"/>
</dbReference>
<evidence type="ECO:0000256" key="19">
    <source>
        <dbReference type="PROSITE-ProRule" id="PRU10141"/>
    </source>
</evidence>
<dbReference type="InterPro" id="IPR051420">
    <property type="entry name" value="Ser_Thr_Kinases_DiverseReg"/>
</dbReference>
<dbReference type="PROSITE" id="PS00109">
    <property type="entry name" value="PROTEIN_KINASE_TYR"/>
    <property type="match status" value="1"/>
</dbReference>
<evidence type="ECO:0000256" key="16">
    <source>
        <dbReference type="ARBA" id="ARBA00023180"/>
    </source>
</evidence>
<evidence type="ECO:0000256" key="11">
    <source>
        <dbReference type="ARBA" id="ARBA00022777"/>
    </source>
</evidence>
<evidence type="ECO:0000256" key="12">
    <source>
        <dbReference type="ARBA" id="ARBA00022840"/>
    </source>
</evidence>
<evidence type="ECO:0000256" key="17">
    <source>
        <dbReference type="ARBA" id="ARBA00047899"/>
    </source>
</evidence>
<comment type="catalytic activity">
    <reaction evidence="18">
        <text>L-seryl-[protein] + ATP = O-phospho-L-seryl-[protein] + ADP + H(+)</text>
        <dbReference type="Rhea" id="RHEA:17989"/>
        <dbReference type="Rhea" id="RHEA-COMP:9863"/>
        <dbReference type="Rhea" id="RHEA-COMP:11604"/>
        <dbReference type="ChEBI" id="CHEBI:15378"/>
        <dbReference type="ChEBI" id="CHEBI:29999"/>
        <dbReference type="ChEBI" id="CHEBI:30616"/>
        <dbReference type="ChEBI" id="CHEBI:83421"/>
        <dbReference type="ChEBI" id="CHEBI:456216"/>
        <dbReference type="EC" id="2.7.11.1"/>
    </reaction>
</comment>
<comment type="subcellular location">
    <subcellularLocation>
        <location evidence="1">Membrane</location>
        <topology evidence="1">Single-pass type I membrane protein</topology>
    </subcellularLocation>
</comment>
<evidence type="ECO:0000256" key="5">
    <source>
        <dbReference type="ARBA" id="ARBA00022614"/>
    </source>
</evidence>
<keyword evidence="5" id="KW-0433">Leucine-rich repeat</keyword>
<evidence type="ECO:0000256" key="15">
    <source>
        <dbReference type="ARBA" id="ARBA00023170"/>
    </source>
</evidence>
<feature type="domain" description="Protein kinase" evidence="21">
    <location>
        <begin position="279"/>
        <end position="553"/>
    </location>
</feature>
<dbReference type="InterPro" id="IPR011009">
    <property type="entry name" value="Kinase-like_dom_sf"/>
</dbReference>
<evidence type="ECO:0000256" key="7">
    <source>
        <dbReference type="ARBA" id="ARBA00022692"/>
    </source>
</evidence>
<dbReference type="InterPro" id="IPR001611">
    <property type="entry name" value="Leu-rich_rpt"/>
</dbReference>
<dbReference type="eggNOG" id="ENOG502QVKB">
    <property type="taxonomic scope" value="Eukaryota"/>
</dbReference>
<dbReference type="InParanoid" id="V4S8M0"/>
<dbReference type="GO" id="GO:0004674">
    <property type="term" value="F:protein serine/threonine kinase activity"/>
    <property type="evidence" value="ECO:0007669"/>
    <property type="project" value="UniProtKB-KW"/>
</dbReference>
<dbReference type="EMBL" id="KI536978">
    <property type="protein sequence ID" value="ESR36787.1"/>
    <property type="molecule type" value="Genomic_DNA"/>
</dbReference>
<keyword evidence="6" id="KW-0808">Transferase</keyword>
<evidence type="ECO:0000256" key="6">
    <source>
        <dbReference type="ARBA" id="ARBA00022679"/>
    </source>
</evidence>
<evidence type="ECO:0000256" key="9">
    <source>
        <dbReference type="ARBA" id="ARBA00022737"/>
    </source>
</evidence>
<keyword evidence="11" id="KW-0418">Kinase</keyword>
<evidence type="ECO:0000256" key="13">
    <source>
        <dbReference type="ARBA" id="ARBA00022989"/>
    </source>
</evidence>
<keyword evidence="4" id="KW-0597">Phosphoprotein</keyword>
<dbReference type="Gene3D" id="1.10.510.10">
    <property type="entry name" value="Transferase(Phosphotransferase) domain 1"/>
    <property type="match status" value="1"/>
</dbReference>
<feature type="binding site" evidence="19">
    <location>
        <position position="307"/>
    </location>
    <ligand>
        <name>ATP</name>
        <dbReference type="ChEBI" id="CHEBI:30616"/>
    </ligand>
</feature>
<dbReference type="SMART" id="SM00369">
    <property type="entry name" value="LRR_TYP"/>
    <property type="match status" value="3"/>
</dbReference>
<evidence type="ECO:0000256" key="18">
    <source>
        <dbReference type="ARBA" id="ARBA00048679"/>
    </source>
</evidence>
<dbReference type="OMA" id="QLSWNQI"/>
<keyword evidence="13 20" id="KW-1133">Transmembrane helix</keyword>
<evidence type="ECO:0000256" key="10">
    <source>
        <dbReference type="ARBA" id="ARBA00022741"/>
    </source>
</evidence>
<dbReference type="InterPro" id="IPR000719">
    <property type="entry name" value="Prot_kinase_dom"/>
</dbReference>